<dbReference type="AlphaFoldDB" id="A0A433TCU7"/>
<evidence type="ECO:0000256" key="5">
    <source>
        <dbReference type="SAM" id="SignalP"/>
    </source>
</evidence>
<comment type="similarity">
    <text evidence="2">Belongs to the dermatopontin family.</text>
</comment>
<reference evidence="6 7" key="1">
    <citation type="submission" date="2019-01" db="EMBL/GenBank/DDBJ databases">
        <title>A draft genome assembly of the solar-powered sea slug Elysia chlorotica.</title>
        <authorList>
            <person name="Cai H."/>
            <person name="Li Q."/>
            <person name="Fang X."/>
            <person name="Li J."/>
            <person name="Curtis N.E."/>
            <person name="Altenburger A."/>
            <person name="Shibata T."/>
            <person name="Feng M."/>
            <person name="Maeda T."/>
            <person name="Schwartz J.A."/>
            <person name="Shigenobu S."/>
            <person name="Lundholm N."/>
            <person name="Nishiyama T."/>
            <person name="Yang H."/>
            <person name="Hasebe M."/>
            <person name="Li S."/>
            <person name="Pierce S.K."/>
            <person name="Wang J."/>
        </authorList>
    </citation>
    <scope>NUCLEOTIDE SEQUENCE [LARGE SCALE GENOMIC DNA]</scope>
    <source>
        <strain evidence="6">EC2010</strain>
        <tissue evidence="6">Whole organism of an adult</tissue>
    </source>
</reference>
<keyword evidence="5" id="KW-0732">Signal</keyword>
<evidence type="ECO:0000256" key="1">
    <source>
        <dbReference type="ARBA" id="ARBA00004613"/>
    </source>
</evidence>
<feature type="non-terminal residue" evidence="6">
    <location>
        <position position="170"/>
    </location>
</feature>
<dbReference type="GO" id="GO:0005615">
    <property type="term" value="C:extracellular space"/>
    <property type="evidence" value="ECO:0007669"/>
    <property type="project" value="TreeGrafter"/>
</dbReference>
<feature type="signal peptide" evidence="5">
    <location>
        <begin position="1"/>
        <end position="18"/>
    </location>
</feature>
<keyword evidence="4" id="KW-1015">Disulfide bond</keyword>
<name>A0A433TCU7_ELYCH</name>
<evidence type="ECO:0008006" key="8">
    <source>
        <dbReference type="Google" id="ProtNLM"/>
    </source>
</evidence>
<dbReference type="InterPro" id="IPR026645">
    <property type="entry name" value="Dermatopontin"/>
</dbReference>
<evidence type="ECO:0000313" key="7">
    <source>
        <dbReference type="Proteomes" id="UP000271974"/>
    </source>
</evidence>
<comment type="subcellular location">
    <subcellularLocation>
        <location evidence="1">Secreted</location>
    </subcellularLocation>
</comment>
<keyword evidence="3" id="KW-0964">Secreted</keyword>
<proteinExistence type="inferred from homology"/>
<keyword evidence="7" id="KW-1185">Reference proteome</keyword>
<gene>
    <name evidence="6" type="ORF">EGW08_012897</name>
</gene>
<dbReference type="Proteomes" id="UP000271974">
    <property type="component" value="Unassembled WGS sequence"/>
</dbReference>
<accession>A0A433TCU7</accession>
<organism evidence="6 7">
    <name type="scientific">Elysia chlorotica</name>
    <name type="common">Eastern emerald elysia</name>
    <name type="synonym">Sea slug</name>
    <dbReference type="NCBI Taxonomy" id="188477"/>
    <lineage>
        <taxon>Eukaryota</taxon>
        <taxon>Metazoa</taxon>
        <taxon>Spiralia</taxon>
        <taxon>Lophotrochozoa</taxon>
        <taxon>Mollusca</taxon>
        <taxon>Gastropoda</taxon>
        <taxon>Heterobranchia</taxon>
        <taxon>Euthyneura</taxon>
        <taxon>Panpulmonata</taxon>
        <taxon>Sacoglossa</taxon>
        <taxon>Placobranchoidea</taxon>
        <taxon>Plakobranchidae</taxon>
        <taxon>Elysia</taxon>
    </lineage>
</organism>
<dbReference type="OrthoDB" id="5975249at2759"/>
<evidence type="ECO:0000313" key="6">
    <source>
        <dbReference type="EMBL" id="RUS79343.1"/>
    </source>
</evidence>
<protein>
    <recommendedName>
        <fullName evidence="8">Apextrin C-terminal domain-containing protein</fullName>
    </recommendedName>
</protein>
<comment type="caution">
    <text evidence="6">The sequence shown here is derived from an EMBL/GenBank/DDBJ whole genome shotgun (WGS) entry which is preliminary data.</text>
</comment>
<dbReference type="PANTHER" id="PTHR15040">
    <property type="entry name" value="DERMATOPONTIN-RELATED"/>
    <property type="match status" value="1"/>
</dbReference>
<dbReference type="Pfam" id="PF14704">
    <property type="entry name" value="DERM"/>
    <property type="match status" value="1"/>
</dbReference>
<dbReference type="GO" id="GO:0031012">
    <property type="term" value="C:extracellular matrix"/>
    <property type="evidence" value="ECO:0007669"/>
    <property type="project" value="TreeGrafter"/>
</dbReference>
<dbReference type="EMBL" id="RQTK01000457">
    <property type="protein sequence ID" value="RUS79343.1"/>
    <property type="molecule type" value="Genomic_DNA"/>
</dbReference>
<feature type="chain" id="PRO_5019157307" description="Apextrin C-terminal domain-containing protein" evidence="5">
    <location>
        <begin position="19"/>
        <end position="170"/>
    </location>
</feature>
<evidence type="ECO:0000256" key="3">
    <source>
        <dbReference type="ARBA" id="ARBA00022525"/>
    </source>
</evidence>
<dbReference type="PANTHER" id="PTHR15040:SF1">
    <property type="entry name" value="DERMATOPONTIN-LIKE ISOFORM X1"/>
    <property type="match status" value="1"/>
</dbReference>
<evidence type="ECO:0000256" key="4">
    <source>
        <dbReference type="ARBA" id="ARBA00023157"/>
    </source>
</evidence>
<sequence>MDNTIIIVVVVLTLTTLACPSTGADTWMTDYDQHFTFQCDENQHLKSIDSAHDNAKEDRVFNFTCEDAPAWTLLGGCEWSGFANDYDGFLEYQCPKESVITGIESIHSNPKEDRIFKFKCCEPFGGPPGMFTHGCLYTDFVNDYDETFSFAVPDGMVLRGVSSIHDNSKE</sequence>
<evidence type="ECO:0000256" key="2">
    <source>
        <dbReference type="ARBA" id="ARBA00008712"/>
    </source>
</evidence>
<dbReference type="GO" id="GO:0030199">
    <property type="term" value="P:collagen fibril organization"/>
    <property type="evidence" value="ECO:0007669"/>
    <property type="project" value="TreeGrafter"/>
</dbReference>